<feature type="compositionally biased region" description="Basic and acidic residues" evidence="1">
    <location>
        <begin position="412"/>
        <end position="425"/>
    </location>
</feature>
<accession>A0A9D5H2C7</accession>
<evidence type="ECO:0000256" key="1">
    <source>
        <dbReference type="SAM" id="MobiDB-lite"/>
    </source>
</evidence>
<feature type="compositionally biased region" description="Polar residues" evidence="1">
    <location>
        <begin position="351"/>
        <end position="360"/>
    </location>
</feature>
<proteinExistence type="predicted"/>
<name>A0A9D5H2C7_9LILI</name>
<dbReference type="Proteomes" id="UP001085076">
    <property type="component" value="Unassembled WGS sequence"/>
</dbReference>
<reference evidence="2 3" key="1">
    <citation type="journal article" date="2022" name="Hortic Res">
        <title>The genome of Dioscorea zingiberensis sheds light on the biosynthesis, origin and evolution of the medicinally important diosgenin saponins.</title>
        <authorList>
            <person name="Li Y."/>
            <person name="Tan C."/>
            <person name="Li Z."/>
            <person name="Guo J."/>
            <person name="Li S."/>
            <person name="Chen X."/>
            <person name="Wang C."/>
            <person name="Dai X."/>
            <person name="Yang H."/>
            <person name="Song W."/>
            <person name="Hou L."/>
            <person name="Xu J."/>
            <person name="Tong Z."/>
            <person name="Xu A."/>
            <person name="Yuan X."/>
            <person name="Wang W."/>
            <person name="Yang Q."/>
            <person name="Chen L."/>
            <person name="Sun Z."/>
            <person name="Wang K."/>
            <person name="Pan B."/>
            <person name="Chen J."/>
            <person name="Bao Y."/>
            <person name="Liu F."/>
            <person name="Qi X."/>
            <person name="Gang D.R."/>
            <person name="Wen J."/>
            <person name="Li J."/>
        </authorList>
    </citation>
    <scope>NUCLEOTIDE SEQUENCE [LARGE SCALE GENOMIC DNA]</scope>
    <source>
        <strain evidence="2">Dzin_1.0</strain>
    </source>
</reference>
<dbReference type="GO" id="GO:0031213">
    <property type="term" value="C:RSF complex"/>
    <property type="evidence" value="ECO:0007669"/>
    <property type="project" value="InterPro"/>
</dbReference>
<keyword evidence="3" id="KW-1185">Reference proteome</keyword>
<evidence type="ECO:0008006" key="4">
    <source>
        <dbReference type="Google" id="ProtNLM"/>
    </source>
</evidence>
<evidence type="ECO:0000313" key="2">
    <source>
        <dbReference type="EMBL" id="KAJ0960589.1"/>
    </source>
</evidence>
<dbReference type="PANTHER" id="PTHR14296:SF12">
    <property type="entry name" value="DDT DOMAIN-CONTAINING PROTEIN DDR4 ISOFORM X1"/>
    <property type="match status" value="1"/>
</dbReference>
<organism evidence="2 3">
    <name type="scientific">Dioscorea zingiberensis</name>
    <dbReference type="NCBI Taxonomy" id="325984"/>
    <lineage>
        <taxon>Eukaryota</taxon>
        <taxon>Viridiplantae</taxon>
        <taxon>Streptophyta</taxon>
        <taxon>Embryophyta</taxon>
        <taxon>Tracheophyta</taxon>
        <taxon>Spermatophyta</taxon>
        <taxon>Magnoliopsida</taxon>
        <taxon>Liliopsida</taxon>
        <taxon>Dioscoreales</taxon>
        <taxon>Dioscoreaceae</taxon>
        <taxon>Dioscorea</taxon>
    </lineage>
</organism>
<dbReference type="EMBL" id="JAGGNH010000069">
    <property type="protein sequence ID" value="KAJ0960589.1"/>
    <property type="molecule type" value="Genomic_DNA"/>
</dbReference>
<feature type="compositionally biased region" description="Acidic residues" evidence="1">
    <location>
        <begin position="378"/>
        <end position="411"/>
    </location>
</feature>
<dbReference type="GO" id="GO:0006355">
    <property type="term" value="P:regulation of DNA-templated transcription"/>
    <property type="evidence" value="ECO:0007669"/>
    <property type="project" value="InterPro"/>
</dbReference>
<dbReference type="AlphaFoldDB" id="A0A9D5H2C7"/>
<dbReference type="PANTHER" id="PTHR14296">
    <property type="entry name" value="REMODELING AND SPACING FACTOR 1"/>
    <property type="match status" value="1"/>
</dbReference>
<comment type="caution">
    <text evidence="2">The sequence shown here is derived from an EMBL/GenBank/DDBJ whole genome shotgun (WGS) entry which is preliminary data.</text>
</comment>
<protein>
    <recommendedName>
        <fullName evidence="4">DDT domain-containing protein DDR4</fullName>
    </recommendedName>
</protein>
<evidence type="ECO:0000313" key="3">
    <source>
        <dbReference type="Proteomes" id="UP001085076"/>
    </source>
</evidence>
<feature type="compositionally biased region" description="Basic and acidic residues" evidence="1">
    <location>
        <begin position="361"/>
        <end position="375"/>
    </location>
</feature>
<gene>
    <name evidence="2" type="ORF">J5N97_001514</name>
</gene>
<feature type="region of interest" description="Disordered" evidence="1">
    <location>
        <begin position="330"/>
        <end position="425"/>
    </location>
</feature>
<sequence length="589" mass="66168">MAEKRGRGRPPTMEDVIVVDDQAPDPAASEQQIARLRLRQRWELASVLNFLHVFEPLIQSGLRMSGEEIEECLIKPNDALASLHIAILKGIPPVTKNLNKSDAWVTAVCKKLSSWWPWVAEGENPFGPDQREAIERYKELDETSRLLILKALCEVRAEQDDIVRYISDALKEGSNPSTFRKETIGSDDNGTTYWYDGDPIIGHRLYREIIQVKPKQRSKGKGSSTKPVVDSHWETLATNLEEFRKISEKLSSGKIMSEVVVAKIINSDIIPVLEKYEKGIEAWRQRESLLLDNLLNYSGIGSRCSHRARRPVKYTFDDYDQAIDEAIQISKKPKTEVQSKGSNQKADHESLQNTDSNGTLDSEKDTSNLDEDHNGQPETDDDVDFQESAGDADVEDDDYSEKDGDYDDTYYDSDKTSHQEKDIGLRKQKDVKTKMIIQLRRSGRTSGNIINGHTNNVVTIGHAEMKKRLRQRPTRNTDKLETDSEFGEGPEYVLVDVPIIELEITEQELLHEFPVQCLRRLLYMPGAHHLLHGLPEVAKGSVVCTTMATPPPGISGIASEGRGHVDDDAALNLASSMSELAAPGDEKKR</sequence>
<dbReference type="InterPro" id="IPR028938">
    <property type="entry name" value="Rsf1-like"/>
</dbReference>
<dbReference type="OrthoDB" id="303107at2759"/>